<gene>
    <name evidence="1" type="ORF">C2E20_2702</name>
</gene>
<sequence>MLWSWSNSTLVDCGTLNLPCADVRPFMLEPLGKGRDMHAVMWMKPFLVLHALRAGYLTMLSSGVGGYTEATRRADSDVSFTSKPLWDVLSQLAVRSYADAVFQEESPVNSRCLKMWRRPSLTKMQKQINVCRHAGDCLEQRQLNGTKVRWRTFQRWNAAYHPDDCRVNLDWNASAVDACDASVLFIHPLCIGWNNKAGIMKRADMWFLDTENCGQVNGSHVPGMPPTVLPVCPPRQWRLPDTESRIRNCGRRTLEQLLAYLGARWFNCTAEPDTCKLYAV</sequence>
<accession>A0A2P6VJH0</accession>
<keyword evidence="2" id="KW-1185">Reference proteome</keyword>
<dbReference type="Proteomes" id="UP000239649">
    <property type="component" value="Unassembled WGS sequence"/>
</dbReference>
<dbReference type="AlphaFoldDB" id="A0A2P6VJH0"/>
<name>A0A2P6VJH0_9CHLO</name>
<proteinExistence type="predicted"/>
<comment type="caution">
    <text evidence="1">The sequence shown here is derived from an EMBL/GenBank/DDBJ whole genome shotgun (WGS) entry which is preliminary data.</text>
</comment>
<dbReference type="EMBL" id="LHPF02000005">
    <property type="protein sequence ID" value="PSC74245.1"/>
    <property type="molecule type" value="Genomic_DNA"/>
</dbReference>
<protein>
    <submittedName>
        <fullName evidence="1">Uncharacterized protein</fullName>
    </submittedName>
</protein>
<evidence type="ECO:0000313" key="2">
    <source>
        <dbReference type="Proteomes" id="UP000239649"/>
    </source>
</evidence>
<evidence type="ECO:0000313" key="1">
    <source>
        <dbReference type="EMBL" id="PSC74245.1"/>
    </source>
</evidence>
<organism evidence="1 2">
    <name type="scientific">Micractinium conductrix</name>
    <dbReference type="NCBI Taxonomy" id="554055"/>
    <lineage>
        <taxon>Eukaryota</taxon>
        <taxon>Viridiplantae</taxon>
        <taxon>Chlorophyta</taxon>
        <taxon>core chlorophytes</taxon>
        <taxon>Trebouxiophyceae</taxon>
        <taxon>Chlorellales</taxon>
        <taxon>Chlorellaceae</taxon>
        <taxon>Chlorella clade</taxon>
        <taxon>Micractinium</taxon>
    </lineage>
</organism>
<reference evidence="1 2" key="1">
    <citation type="journal article" date="2018" name="Plant J.">
        <title>Genome sequences of Chlorella sorokiniana UTEX 1602 and Micractinium conductrix SAG 241.80: implications to maltose excretion by a green alga.</title>
        <authorList>
            <person name="Arriola M.B."/>
            <person name="Velmurugan N."/>
            <person name="Zhang Y."/>
            <person name="Plunkett M.H."/>
            <person name="Hondzo H."/>
            <person name="Barney B.M."/>
        </authorList>
    </citation>
    <scope>NUCLEOTIDE SEQUENCE [LARGE SCALE GENOMIC DNA]</scope>
    <source>
        <strain evidence="1 2">SAG 241.80</strain>
    </source>
</reference>